<reference evidence="1 2" key="1">
    <citation type="journal article" date="2021" name="Int. J. Syst. Evol. Microbiol.">
        <title>Reticulibacter mediterranei gen. nov., sp. nov., within the new family Reticulibacteraceae fam. nov., and Ktedonospora formicarum gen. nov., sp. nov., Ktedonobacter robiniae sp. nov., Dictyobacter formicarum sp. nov. and Dictyobacter arantiisoli sp. nov., belonging to the class Ktedonobacteria.</title>
        <authorList>
            <person name="Yabe S."/>
            <person name="Zheng Y."/>
            <person name="Wang C.M."/>
            <person name="Sakai Y."/>
            <person name="Abe K."/>
            <person name="Yokota A."/>
            <person name="Donadio S."/>
            <person name="Cavaletti L."/>
            <person name="Monciardini P."/>
        </authorList>
    </citation>
    <scope>NUCLEOTIDE SEQUENCE [LARGE SCALE GENOMIC DNA]</scope>
    <source>
        <strain evidence="1 2">SOSP1-9</strain>
    </source>
</reference>
<sequence length="83" mass="9330">MLPTGAIRPDGWLYEQLRLQAQGLTGHLDEIWPDVGPNSAWLGGTGEEWERGPYYCDGLIPLAYMLQDEQLIKKAGYGLNMFC</sequence>
<evidence type="ECO:0000313" key="1">
    <source>
        <dbReference type="EMBL" id="GHO89805.1"/>
    </source>
</evidence>
<dbReference type="EMBL" id="BNJJ01000046">
    <property type="protein sequence ID" value="GHO89805.1"/>
    <property type="molecule type" value="Genomic_DNA"/>
</dbReference>
<evidence type="ECO:0000313" key="2">
    <source>
        <dbReference type="Proteomes" id="UP000635565"/>
    </source>
</evidence>
<gene>
    <name evidence="1" type="ORF">KSZ_78110</name>
</gene>
<evidence type="ECO:0008006" key="3">
    <source>
        <dbReference type="Google" id="ProtNLM"/>
    </source>
</evidence>
<comment type="caution">
    <text evidence="1">The sequence shown here is derived from an EMBL/GenBank/DDBJ whole genome shotgun (WGS) entry which is preliminary data.</text>
</comment>
<organism evidence="1 2">
    <name type="scientific">Dictyobacter formicarum</name>
    <dbReference type="NCBI Taxonomy" id="2778368"/>
    <lineage>
        <taxon>Bacteria</taxon>
        <taxon>Bacillati</taxon>
        <taxon>Chloroflexota</taxon>
        <taxon>Ktedonobacteria</taxon>
        <taxon>Ktedonobacterales</taxon>
        <taxon>Dictyobacteraceae</taxon>
        <taxon>Dictyobacter</taxon>
    </lineage>
</organism>
<accession>A0ABQ3VVI8</accession>
<keyword evidence="2" id="KW-1185">Reference proteome</keyword>
<dbReference type="Proteomes" id="UP000635565">
    <property type="component" value="Unassembled WGS sequence"/>
</dbReference>
<proteinExistence type="predicted"/>
<name>A0ABQ3VVI8_9CHLR</name>
<protein>
    <recommendedName>
        <fullName evidence="3">Glycogen debranching enzyme C-terminal domain-containing protein</fullName>
    </recommendedName>
</protein>